<dbReference type="EMBL" id="JAYMYQ010000011">
    <property type="protein sequence ID" value="KAK7306007.1"/>
    <property type="molecule type" value="Genomic_DNA"/>
</dbReference>
<keyword evidence="2" id="KW-1185">Reference proteome</keyword>
<reference evidence="1 2" key="1">
    <citation type="submission" date="2024-01" db="EMBL/GenBank/DDBJ databases">
        <title>The genomes of 5 underutilized Papilionoideae crops provide insights into root nodulation and disease resistanc.</title>
        <authorList>
            <person name="Jiang F."/>
        </authorList>
    </citation>
    <scope>NUCLEOTIDE SEQUENCE [LARGE SCALE GENOMIC DNA]</scope>
    <source>
        <strain evidence="1">LVBAO_FW01</strain>
        <tissue evidence="1">Leaves</tissue>
    </source>
</reference>
<organism evidence="1 2">
    <name type="scientific">Canavalia gladiata</name>
    <name type="common">Sword bean</name>
    <name type="synonym">Dolichos gladiatus</name>
    <dbReference type="NCBI Taxonomy" id="3824"/>
    <lineage>
        <taxon>Eukaryota</taxon>
        <taxon>Viridiplantae</taxon>
        <taxon>Streptophyta</taxon>
        <taxon>Embryophyta</taxon>
        <taxon>Tracheophyta</taxon>
        <taxon>Spermatophyta</taxon>
        <taxon>Magnoliopsida</taxon>
        <taxon>eudicotyledons</taxon>
        <taxon>Gunneridae</taxon>
        <taxon>Pentapetalae</taxon>
        <taxon>rosids</taxon>
        <taxon>fabids</taxon>
        <taxon>Fabales</taxon>
        <taxon>Fabaceae</taxon>
        <taxon>Papilionoideae</taxon>
        <taxon>50 kb inversion clade</taxon>
        <taxon>NPAAA clade</taxon>
        <taxon>indigoferoid/millettioid clade</taxon>
        <taxon>Phaseoleae</taxon>
        <taxon>Canavalia</taxon>
    </lineage>
</organism>
<name>A0AAN9JY03_CANGL</name>
<evidence type="ECO:0000313" key="1">
    <source>
        <dbReference type="EMBL" id="KAK7306007.1"/>
    </source>
</evidence>
<sequence length="135" mass="14976">MKDLEAEAMQAFKACQPNSTLTMRGVILGGHEQDPFIAAKLANEYARLTSSNLEHAPKMFDEIPHRDIVADIHGGYWTHCFVVKTRMRLDLAVGSGHISLCYGMHCLTQEPLSLLHEYIKAGVEKVTAQLVVPSN</sequence>
<dbReference type="Proteomes" id="UP001367508">
    <property type="component" value="Unassembled WGS sequence"/>
</dbReference>
<accession>A0AAN9JY03</accession>
<proteinExistence type="predicted"/>
<protein>
    <submittedName>
        <fullName evidence="1">Uncharacterized protein</fullName>
    </submittedName>
</protein>
<gene>
    <name evidence="1" type="ORF">VNO77_43921</name>
</gene>
<dbReference type="AlphaFoldDB" id="A0AAN9JY03"/>
<comment type="caution">
    <text evidence="1">The sequence shown here is derived from an EMBL/GenBank/DDBJ whole genome shotgun (WGS) entry which is preliminary data.</text>
</comment>
<evidence type="ECO:0000313" key="2">
    <source>
        <dbReference type="Proteomes" id="UP001367508"/>
    </source>
</evidence>